<keyword evidence="6" id="KW-1185">Reference proteome</keyword>
<accession>A0A4Z0ACP2</accession>
<dbReference type="Pfam" id="PF00856">
    <property type="entry name" value="SET"/>
    <property type="match status" value="1"/>
</dbReference>
<dbReference type="Gene3D" id="6.10.140.2220">
    <property type="match status" value="1"/>
</dbReference>
<keyword evidence="2" id="KW-0863">Zinc-finger</keyword>
<protein>
    <recommendedName>
        <fullName evidence="4">SET domain-containing protein</fullName>
    </recommendedName>
</protein>
<proteinExistence type="predicted"/>
<gene>
    <name evidence="5" type="ORF">EWM64_g519</name>
</gene>
<dbReference type="InterPro" id="IPR001214">
    <property type="entry name" value="SET_dom"/>
</dbReference>
<evidence type="ECO:0000256" key="3">
    <source>
        <dbReference type="ARBA" id="ARBA00022833"/>
    </source>
</evidence>
<feature type="domain" description="SET" evidence="4">
    <location>
        <begin position="118"/>
        <end position="296"/>
    </location>
</feature>
<dbReference type="PANTHER" id="PTHR47332">
    <property type="entry name" value="SET DOMAIN-CONTAINING PROTEIN 5"/>
    <property type="match status" value="1"/>
</dbReference>
<reference evidence="5 6" key="1">
    <citation type="submission" date="2019-02" db="EMBL/GenBank/DDBJ databases">
        <title>Genome sequencing of the rare red list fungi Hericium alpestre (H. flagellum).</title>
        <authorList>
            <person name="Buettner E."/>
            <person name="Kellner H."/>
        </authorList>
    </citation>
    <scope>NUCLEOTIDE SEQUENCE [LARGE SCALE GENOMIC DNA]</scope>
    <source>
        <strain evidence="5 6">DSM 108284</strain>
    </source>
</reference>
<dbReference type="CDD" id="cd20071">
    <property type="entry name" value="SET_SMYD"/>
    <property type="match status" value="1"/>
</dbReference>
<evidence type="ECO:0000313" key="6">
    <source>
        <dbReference type="Proteomes" id="UP000298061"/>
    </source>
</evidence>
<dbReference type="Pfam" id="PF01753">
    <property type="entry name" value="zf-MYND"/>
    <property type="match status" value="1"/>
</dbReference>
<organism evidence="5 6">
    <name type="scientific">Hericium alpestre</name>
    <dbReference type="NCBI Taxonomy" id="135208"/>
    <lineage>
        <taxon>Eukaryota</taxon>
        <taxon>Fungi</taxon>
        <taxon>Dikarya</taxon>
        <taxon>Basidiomycota</taxon>
        <taxon>Agaricomycotina</taxon>
        <taxon>Agaricomycetes</taxon>
        <taxon>Russulales</taxon>
        <taxon>Hericiaceae</taxon>
        <taxon>Hericium</taxon>
    </lineage>
</organism>
<evidence type="ECO:0000313" key="5">
    <source>
        <dbReference type="EMBL" id="TFY83498.1"/>
    </source>
</evidence>
<dbReference type="STRING" id="135208.A0A4Z0ACP2"/>
<dbReference type="GO" id="GO:0008270">
    <property type="term" value="F:zinc ion binding"/>
    <property type="evidence" value="ECO:0007669"/>
    <property type="project" value="UniProtKB-KW"/>
</dbReference>
<evidence type="ECO:0000256" key="1">
    <source>
        <dbReference type="ARBA" id="ARBA00022723"/>
    </source>
</evidence>
<comment type="caution">
    <text evidence="5">The sequence shown here is derived from an EMBL/GenBank/DDBJ whole genome shotgun (WGS) entry which is preliminary data.</text>
</comment>
<sequence>MAWYCSKECQAKHWPVHKIFCKGRGASAPADDNETLRNTQKALAQSSLGCISSDPYARASSLPRGKDQIIGTSIPAAYWDGEGNASGGHTECAIPAWLKDPILEQPGFPYPIPSPVVPAHRLGPSPGAGIGLFATRDLAAGELIFAERALLIAPHAGVLMTDILRKRRGRTSVQGVELAVDGREDLLRLSLARMTPEKQAAYHALANVHAHATETPLLGVQLTNAIVLPSHVLQEAFPGHPMKDGQSMSGVCEVLSRVNHSCSPNAIVGFHLQSFTYVLTAARAISAGTEITRTYIDHAEPTAERQRALRPSQITSTTCQPLATVSAWMRDPALSDDHLIQESKRFVRLVQEEGMEANARYYGIHLLQLALSYAALGDRERYLEARENMMALGRGHRPMNGGEARWVLTEVPEKQMLWGHRVPMLD</sequence>
<dbReference type="SUPFAM" id="SSF82199">
    <property type="entry name" value="SET domain"/>
    <property type="match status" value="1"/>
</dbReference>
<dbReference type="SMART" id="SM00317">
    <property type="entry name" value="SET"/>
    <property type="match status" value="1"/>
</dbReference>
<dbReference type="PROSITE" id="PS50280">
    <property type="entry name" value="SET"/>
    <property type="match status" value="1"/>
</dbReference>
<dbReference type="InterPro" id="IPR046341">
    <property type="entry name" value="SET_dom_sf"/>
</dbReference>
<dbReference type="EMBL" id="SFCI01000025">
    <property type="protein sequence ID" value="TFY83498.1"/>
    <property type="molecule type" value="Genomic_DNA"/>
</dbReference>
<dbReference type="SUPFAM" id="SSF144232">
    <property type="entry name" value="HIT/MYND zinc finger-like"/>
    <property type="match status" value="1"/>
</dbReference>
<dbReference type="OrthoDB" id="5945798at2759"/>
<evidence type="ECO:0000256" key="2">
    <source>
        <dbReference type="ARBA" id="ARBA00022771"/>
    </source>
</evidence>
<dbReference type="PANTHER" id="PTHR47332:SF4">
    <property type="entry name" value="SET DOMAIN-CONTAINING PROTEIN 5"/>
    <property type="match status" value="1"/>
</dbReference>
<keyword evidence="3" id="KW-0862">Zinc</keyword>
<dbReference type="InterPro" id="IPR002893">
    <property type="entry name" value="Znf_MYND"/>
</dbReference>
<dbReference type="InterPro" id="IPR053185">
    <property type="entry name" value="SET_domain_protein"/>
</dbReference>
<dbReference type="AlphaFoldDB" id="A0A4Z0ACP2"/>
<dbReference type="Proteomes" id="UP000298061">
    <property type="component" value="Unassembled WGS sequence"/>
</dbReference>
<dbReference type="Gene3D" id="2.170.270.10">
    <property type="entry name" value="SET domain"/>
    <property type="match status" value="1"/>
</dbReference>
<keyword evidence="1" id="KW-0479">Metal-binding</keyword>
<evidence type="ECO:0000259" key="4">
    <source>
        <dbReference type="PROSITE" id="PS50280"/>
    </source>
</evidence>
<name>A0A4Z0ACP2_9AGAM</name>